<dbReference type="HAMAP" id="MF_01201">
    <property type="entry name" value="Ala_racemase"/>
    <property type="match status" value="1"/>
</dbReference>
<dbReference type="Pfam" id="PF01168">
    <property type="entry name" value="Ala_racemase_N"/>
    <property type="match status" value="1"/>
</dbReference>
<dbReference type="AlphaFoldDB" id="A0A4V3XLR8"/>
<dbReference type="PANTHER" id="PTHR30511:SF0">
    <property type="entry name" value="ALANINE RACEMASE, CATABOLIC-RELATED"/>
    <property type="match status" value="1"/>
</dbReference>
<dbReference type="Gene3D" id="2.40.37.10">
    <property type="entry name" value="Lyase, Ornithine Decarboxylase, Chain A, domain 1"/>
    <property type="match status" value="1"/>
</dbReference>
<sequence length="797" mass="87886">MNHEADFPYPIARLYRQYHSYDLVIDSRLVGDPEKVLFFALPGQRRDGHEFIPALIRLGVRHFVAQRQQFFRHREAIARAVGAIRQSPPTVNLVDDPAATLRQLAALHRRQFDLPLIAITGSNGKTIVKNWLAELLATRYKVCSSPRSYNSLLGVPLSVWQLRDHHEIGVFEVGISRPGDMEQLRHILLPTHGILTNIGTAHLGNFSSQAELEREKLSLFREVDWLILPGRGELPHRAADIVEQGKVIPWQGEGGADMVVGNEALNVRFPDLPAVYLENARSAAAAAHLLGIDTPTINGIAGGFVPLTNRLEQRQGRDGGPVINDSYSNDYGALAAAISFAETLDPFDSLTLILGTVQDMPDLDIKLNSLLRDRIKRLLLVGTANRRIFSDFPGAVFYEDLTSLVEAIGELDFSGQTVLVKGASYEGLDQVATMLSRQLHRTTLKIDLTALRHNYRTYRGKLPDHCRVVVMAKASAYGSGALPVARTLEDLGADYLAVAYPEEGRELRLGGIKLPIMVLNAEAYSFPLLVQYDLEPVVHRAEQLRWANNLNLRVHIELDTGMGRLGFQPEEFHDLYAADKGMAAAAVASIFTHLAASEDPLHDSFTRQQLATFDRLYESYLEGGGAPVQRHALNSNGISRFPEAAYDMVRLGIGLYGLGDDSLRMHLQPALSLTTTVTALCDRPAGQTIGYGRRGHIEDDRRIAVISIGYADGLPRLAGEGRFAVRINQLLAPTIGSICMDMCTVDVTDIPGVTVGSEVEIFSPDHPIELLARAAQTIPYEILTNIGSRVHRIYVGE</sequence>
<dbReference type="Gene3D" id="3.40.1390.10">
    <property type="entry name" value="MurE/MurF, N-terminal domain"/>
    <property type="match status" value="1"/>
</dbReference>
<keyword evidence="4 5" id="KW-0413">Isomerase</keyword>
<dbReference type="Gene3D" id="3.40.1190.10">
    <property type="entry name" value="Mur-like, catalytic domain"/>
    <property type="match status" value="1"/>
</dbReference>
<dbReference type="Pfam" id="PF00842">
    <property type="entry name" value="Ala_racemase_C"/>
    <property type="match status" value="1"/>
</dbReference>
<dbReference type="GO" id="GO:0016881">
    <property type="term" value="F:acid-amino acid ligase activity"/>
    <property type="evidence" value="ECO:0007669"/>
    <property type="project" value="InterPro"/>
</dbReference>
<evidence type="ECO:0000313" key="9">
    <source>
        <dbReference type="EMBL" id="THH41913.1"/>
    </source>
</evidence>
<comment type="caution">
    <text evidence="9">The sequence shown here is derived from an EMBL/GenBank/DDBJ whole genome shotgun (WGS) entry which is preliminary data.</text>
</comment>
<dbReference type="InterPro" id="IPR036615">
    <property type="entry name" value="Mur_ligase_C_dom_sf"/>
</dbReference>
<dbReference type="InterPro" id="IPR011079">
    <property type="entry name" value="Ala_racemase_C"/>
</dbReference>
<dbReference type="SUPFAM" id="SSF53244">
    <property type="entry name" value="MurD-like peptide ligases, peptide-binding domain"/>
    <property type="match status" value="1"/>
</dbReference>
<dbReference type="PANTHER" id="PTHR30511">
    <property type="entry name" value="ALANINE RACEMASE"/>
    <property type="match status" value="1"/>
</dbReference>
<comment type="cofactor">
    <cofactor evidence="2 5 6">
        <name>pyridoxal 5'-phosphate</name>
        <dbReference type="ChEBI" id="CHEBI:597326"/>
    </cofactor>
</comment>
<keyword evidence="10" id="KW-1185">Reference proteome</keyword>
<dbReference type="InterPro" id="IPR036565">
    <property type="entry name" value="Mur-like_cat_sf"/>
</dbReference>
<dbReference type="InterPro" id="IPR000821">
    <property type="entry name" value="Ala_racemase"/>
</dbReference>
<dbReference type="Gene3D" id="3.90.190.20">
    <property type="entry name" value="Mur ligase, C-terminal domain"/>
    <property type="match status" value="1"/>
</dbReference>
<proteinExistence type="inferred from homology"/>
<dbReference type="CDD" id="cd00430">
    <property type="entry name" value="PLPDE_III_AR"/>
    <property type="match status" value="1"/>
</dbReference>
<dbReference type="GO" id="GO:0008784">
    <property type="term" value="F:alanine racemase activity"/>
    <property type="evidence" value="ECO:0007669"/>
    <property type="project" value="UniProtKB-UniRule"/>
</dbReference>
<comment type="catalytic activity">
    <reaction evidence="1 5">
        <text>L-alanine = D-alanine</text>
        <dbReference type="Rhea" id="RHEA:20249"/>
        <dbReference type="ChEBI" id="CHEBI:57416"/>
        <dbReference type="ChEBI" id="CHEBI:57972"/>
        <dbReference type="EC" id="5.1.1.1"/>
    </reaction>
</comment>
<dbReference type="EC" id="5.1.1.1" evidence="5"/>
<dbReference type="SMART" id="SM01005">
    <property type="entry name" value="Ala_racemase_C"/>
    <property type="match status" value="1"/>
</dbReference>
<evidence type="ECO:0000256" key="4">
    <source>
        <dbReference type="ARBA" id="ARBA00023235"/>
    </source>
</evidence>
<dbReference type="GO" id="GO:0005524">
    <property type="term" value="F:ATP binding"/>
    <property type="evidence" value="ECO:0007669"/>
    <property type="project" value="InterPro"/>
</dbReference>
<dbReference type="OrthoDB" id="9801978at2"/>
<dbReference type="SUPFAM" id="SSF63418">
    <property type="entry name" value="MurE/MurF N-terminal domain"/>
    <property type="match status" value="1"/>
</dbReference>
<dbReference type="SUPFAM" id="SSF51419">
    <property type="entry name" value="PLP-binding barrel"/>
    <property type="match status" value="1"/>
</dbReference>
<name>A0A4V3XLR8_9BACT</name>
<gene>
    <name evidence="9" type="primary">alr</name>
    <name evidence="9" type="ORF">E4021_04805</name>
</gene>
<evidence type="ECO:0000256" key="1">
    <source>
        <dbReference type="ARBA" id="ARBA00000316"/>
    </source>
</evidence>
<dbReference type="SUPFAM" id="SSF50621">
    <property type="entry name" value="Alanine racemase C-terminal domain-like"/>
    <property type="match status" value="1"/>
</dbReference>
<evidence type="ECO:0000256" key="6">
    <source>
        <dbReference type="PIRSR" id="PIRSR600821-50"/>
    </source>
</evidence>
<reference evidence="9 10" key="1">
    <citation type="submission" date="2019-04" db="EMBL/GenBank/DDBJ databases">
        <title>Lewinella litorea sp. nov., isolated from a marine sand.</title>
        <authorList>
            <person name="Yoon J.-H."/>
        </authorList>
    </citation>
    <scope>NUCLEOTIDE SEQUENCE [LARGE SCALE GENOMIC DNA]</scope>
    <source>
        <strain evidence="9 10">HSMS-39</strain>
    </source>
</reference>
<protein>
    <recommendedName>
        <fullName evidence="5">Alanine racemase</fullName>
        <ecNumber evidence="5">5.1.1.1</ecNumber>
    </recommendedName>
</protein>
<dbReference type="FunFam" id="3.20.20.10:FF:000002">
    <property type="entry name" value="Alanine racemase"/>
    <property type="match status" value="1"/>
</dbReference>
<dbReference type="RefSeq" id="WP_136456870.1">
    <property type="nucleotide sequence ID" value="NZ_SRSF01000001.1"/>
</dbReference>
<dbReference type="InterPro" id="IPR013221">
    <property type="entry name" value="Mur_ligase_cen"/>
</dbReference>
<comment type="function">
    <text evidence="5">Catalyzes the interconversion of L-alanine and D-alanine. May also act on other amino acids.</text>
</comment>
<dbReference type="InterPro" id="IPR001608">
    <property type="entry name" value="Ala_racemase_N"/>
</dbReference>
<dbReference type="EMBL" id="SRSF01000001">
    <property type="protein sequence ID" value="THH41913.1"/>
    <property type="molecule type" value="Genomic_DNA"/>
</dbReference>
<dbReference type="Proteomes" id="UP000308528">
    <property type="component" value="Unassembled WGS sequence"/>
</dbReference>
<dbReference type="GO" id="GO:0030170">
    <property type="term" value="F:pyridoxal phosphate binding"/>
    <property type="evidence" value="ECO:0007669"/>
    <property type="project" value="UniProtKB-UniRule"/>
</dbReference>
<evidence type="ECO:0000256" key="3">
    <source>
        <dbReference type="ARBA" id="ARBA00022898"/>
    </source>
</evidence>
<dbReference type="UniPathway" id="UPA00042">
    <property type="reaction ID" value="UER00497"/>
</dbReference>
<feature type="binding site" evidence="5 7">
    <location>
        <position position="740"/>
    </location>
    <ligand>
        <name>substrate</name>
    </ligand>
</feature>
<dbReference type="InterPro" id="IPR009006">
    <property type="entry name" value="Ala_racemase/Decarboxylase_C"/>
</dbReference>
<feature type="modified residue" description="N6-(pyridoxal phosphate)lysine" evidence="5 6">
    <location>
        <position position="473"/>
    </location>
</feature>
<organism evidence="9 10">
    <name type="scientific">Neolewinella litorea</name>
    <dbReference type="NCBI Taxonomy" id="2562452"/>
    <lineage>
        <taxon>Bacteria</taxon>
        <taxon>Pseudomonadati</taxon>
        <taxon>Bacteroidota</taxon>
        <taxon>Saprospiria</taxon>
        <taxon>Saprospirales</taxon>
        <taxon>Lewinellaceae</taxon>
        <taxon>Neolewinella</taxon>
    </lineage>
</organism>
<dbReference type="GO" id="GO:0005829">
    <property type="term" value="C:cytosol"/>
    <property type="evidence" value="ECO:0007669"/>
    <property type="project" value="TreeGrafter"/>
</dbReference>
<comment type="similarity">
    <text evidence="5">Belongs to the alanine racemase family.</text>
</comment>
<feature type="active site" description="Proton acceptor; specific for L-alanine" evidence="5">
    <location>
        <position position="691"/>
    </location>
</feature>
<dbReference type="NCBIfam" id="TIGR00492">
    <property type="entry name" value="alr"/>
    <property type="match status" value="1"/>
</dbReference>
<dbReference type="InterPro" id="IPR029066">
    <property type="entry name" value="PLP-binding_barrel"/>
</dbReference>
<dbReference type="PRINTS" id="PR00992">
    <property type="entry name" value="ALARACEMASE"/>
</dbReference>
<dbReference type="Gene3D" id="3.20.20.10">
    <property type="entry name" value="Alanine racemase"/>
    <property type="match status" value="1"/>
</dbReference>
<dbReference type="InterPro" id="IPR035911">
    <property type="entry name" value="MurE/MurF_N"/>
</dbReference>
<evidence type="ECO:0000259" key="8">
    <source>
        <dbReference type="SMART" id="SM01005"/>
    </source>
</evidence>
<evidence type="ECO:0000313" key="10">
    <source>
        <dbReference type="Proteomes" id="UP000308528"/>
    </source>
</evidence>
<evidence type="ECO:0000256" key="5">
    <source>
        <dbReference type="HAMAP-Rule" id="MF_01201"/>
    </source>
</evidence>
<feature type="binding site" evidence="5 7">
    <location>
        <position position="564"/>
    </location>
    <ligand>
        <name>substrate</name>
    </ligand>
</feature>
<evidence type="ECO:0000256" key="7">
    <source>
        <dbReference type="PIRSR" id="PIRSR600821-52"/>
    </source>
</evidence>
<dbReference type="Pfam" id="PF08245">
    <property type="entry name" value="Mur_ligase_M"/>
    <property type="match status" value="1"/>
</dbReference>
<keyword evidence="3 5" id="KW-0663">Pyridoxal phosphate</keyword>
<dbReference type="GO" id="GO:0030632">
    <property type="term" value="P:D-alanine biosynthetic process"/>
    <property type="evidence" value="ECO:0007669"/>
    <property type="project" value="UniProtKB-UniRule"/>
</dbReference>
<feature type="domain" description="Alanine racemase C-terminal" evidence="8">
    <location>
        <begin position="670"/>
        <end position="795"/>
    </location>
</feature>
<dbReference type="SUPFAM" id="SSF53623">
    <property type="entry name" value="MurD-like peptide ligases, catalytic domain"/>
    <property type="match status" value="1"/>
</dbReference>
<comment type="pathway">
    <text evidence="5">Amino-acid biosynthesis; D-alanine biosynthesis; D-alanine from L-alanine: step 1/1.</text>
</comment>
<accession>A0A4V3XLR8</accession>
<evidence type="ECO:0000256" key="2">
    <source>
        <dbReference type="ARBA" id="ARBA00001933"/>
    </source>
</evidence>
<feature type="active site" description="Proton acceptor; specific for D-alanine" evidence="5">
    <location>
        <position position="473"/>
    </location>
</feature>